<evidence type="ECO:0000313" key="2">
    <source>
        <dbReference type="Proteomes" id="UP001373714"/>
    </source>
</evidence>
<gene>
    <name evidence="1" type="ORF">TWF730_011238</name>
</gene>
<keyword evidence="2" id="KW-1185">Reference proteome</keyword>
<dbReference type="Proteomes" id="UP001373714">
    <property type="component" value="Unassembled WGS sequence"/>
</dbReference>
<protein>
    <submittedName>
        <fullName evidence="1">Uncharacterized protein</fullName>
    </submittedName>
</protein>
<proteinExistence type="predicted"/>
<name>A0AAV9UK18_9PEZI</name>
<dbReference type="AlphaFoldDB" id="A0AAV9UK18"/>
<evidence type="ECO:0000313" key="1">
    <source>
        <dbReference type="EMBL" id="KAK6343647.1"/>
    </source>
</evidence>
<reference evidence="1 2" key="1">
    <citation type="submission" date="2019-10" db="EMBL/GenBank/DDBJ databases">
        <authorList>
            <person name="Palmer J.M."/>
        </authorList>
    </citation>
    <scope>NUCLEOTIDE SEQUENCE [LARGE SCALE GENOMIC DNA]</scope>
    <source>
        <strain evidence="1 2">TWF730</strain>
    </source>
</reference>
<dbReference type="EMBL" id="JAVHNS010000009">
    <property type="protein sequence ID" value="KAK6343647.1"/>
    <property type="molecule type" value="Genomic_DNA"/>
</dbReference>
<accession>A0AAV9UK18</accession>
<organism evidence="1 2">
    <name type="scientific">Orbilia blumenaviensis</name>
    <dbReference type="NCBI Taxonomy" id="1796055"/>
    <lineage>
        <taxon>Eukaryota</taxon>
        <taxon>Fungi</taxon>
        <taxon>Dikarya</taxon>
        <taxon>Ascomycota</taxon>
        <taxon>Pezizomycotina</taxon>
        <taxon>Orbiliomycetes</taxon>
        <taxon>Orbiliales</taxon>
        <taxon>Orbiliaceae</taxon>
        <taxon>Orbilia</taxon>
    </lineage>
</organism>
<comment type="caution">
    <text evidence="1">The sequence shown here is derived from an EMBL/GenBank/DDBJ whole genome shotgun (WGS) entry which is preliminary data.</text>
</comment>
<sequence length="71" mass="7684">MTGARMTCPGCGKLSGVDDFVHNAFTLGVHDTKFILRILFDGPDSATPDHGLQCSGCGDYFEGMIRWGEDD</sequence>